<evidence type="ECO:0000313" key="2">
    <source>
        <dbReference type="EMBL" id="MTV48918.1"/>
    </source>
</evidence>
<accession>A0A6I3SJ66</accession>
<evidence type="ECO:0000313" key="3">
    <source>
        <dbReference type="Proteomes" id="UP000430670"/>
    </source>
</evidence>
<dbReference type="OrthoDB" id="5146022at2"/>
<keyword evidence="3" id="KW-1185">Reference proteome</keyword>
<evidence type="ECO:0000256" key="1">
    <source>
        <dbReference type="SAM" id="Phobius"/>
    </source>
</evidence>
<dbReference type="GO" id="GO:0005886">
    <property type="term" value="C:plasma membrane"/>
    <property type="evidence" value="ECO:0007669"/>
    <property type="project" value="UniProtKB-SubCell"/>
</dbReference>
<gene>
    <name evidence="2" type="ORF">GJ688_07970</name>
</gene>
<feature type="transmembrane region" description="Helical" evidence="1">
    <location>
        <begin position="181"/>
        <end position="200"/>
    </location>
</feature>
<dbReference type="Proteomes" id="UP000430670">
    <property type="component" value="Unassembled WGS sequence"/>
</dbReference>
<keyword evidence="1" id="KW-0472">Membrane</keyword>
<dbReference type="GO" id="GO:0140359">
    <property type="term" value="F:ABC-type transporter activity"/>
    <property type="evidence" value="ECO:0007669"/>
    <property type="project" value="InterPro"/>
</dbReference>
<dbReference type="PANTHER" id="PTHR43471">
    <property type="entry name" value="ABC TRANSPORTER PERMEASE"/>
    <property type="match status" value="1"/>
</dbReference>
<protein>
    <submittedName>
        <fullName evidence="2">ABC transporter permease subunit</fullName>
    </submittedName>
</protein>
<sequence>MFILARLTFAEAARKRIFLVILFLSLAFFLLYGIALDFASQELMRLNALRGRQPVIQQIVGNQLLGSGMYFASFLLALLALLASVGAVASEIENGLLHAIVSKPIPRSSIILGKFLGYGSMLISLGLLLFAGIVALNRLYNPQILSLLTPVHLVYGALIFILQPLVLLGLSVVFGAALRTLTAGVIVTVLYVLGTVGGFLEQVGGLVQKPSLVNLGIAISLLIPSDALFRKLMTVLTVAQENPLASLSLGPFGVAVPPSNLMIIYTLLYLMACVGLALYNFHKKDL</sequence>
<comment type="caution">
    <text evidence="2">The sequence shown here is derived from an EMBL/GenBank/DDBJ whole genome shotgun (WGS) entry which is preliminary data.</text>
</comment>
<keyword evidence="1" id="KW-1133">Transmembrane helix</keyword>
<feature type="transmembrane region" description="Helical" evidence="1">
    <location>
        <begin position="111"/>
        <end position="133"/>
    </location>
</feature>
<reference evidence="2 3" key="1">
    <citation type="submission" date="2019-11" db="EMBL/GenBank/DDBJ databases">
        <title>Whole-genome sequence of a the green, strictly anaerobic photosynthetic bacterium Heliobacillus mobilis DSM 6151.</title>
        <authorList>
            <person name="Kyndt J.A."/>
            <person name="Meyer T.E."/>
        </authorList>
    </citation>
    <scope>NUCLEOTIDE SEQUENCE [LARGE SCALE GENOMIC DNA]</scope>
    <source>
        <strain evidence="2 3">DSM 6151</strain>
    </source>
</reference>
<keyword evidence="1" id="KW-0812">Transmembrane</keyword>
<proteinExistence type="predicted"/>
<dbReference type="Pfam" id="PF12679">
    <property type="entry name" value="ABC2_membrane_2"/>
    <property type="match status" value="1"/>
</dbReference>
<feature type="transmembrane region" description="Helical" evidence="1">
    <location>
        <begin position="16"/>
        <end position="35"/>
    </location>
</feature>
<dbReference type="EMBL" id="WNKU01000007">
    <property type="protein sequence ID" value="MTV48918.1"/>
    <property type="molecule type" value="Genomic_DNA"/>
</dbReference>
<feature type="transmembrane region" description="Helical" evidence="1">
    <location>
        <begin position="262"/>
        <end position="281"/>
    </location>
</feature>
<organism evidence="2 3">
    <name type="scientific">Heliobacterium mobile</name>
    <name type="common">Heliobacillus mobilis</name>
    <dbReference type="NCBI Taxonomy" id="28064"/>
    <lineage>
        <taxon>Bacteria</taxon>
        <taxon>Bacillati</taxon>
        <taxon>Bacillota</taxon>
        <taxon>Clostridia</taxon>
        <taxon>Eubacteriales</taxon>
        <taxon>Heliobacteriaceae</taxon>
        <taxon>Heliobacterium</taxon>
    </lineage>
</organism>
<feature type="transmembrane region" description="Helical" evidence="1">
    <location>
        <begin position="70"/>
        <end position="90"/>
    </location>
</feature>
<dbReference type="RefSeq" id="WP_155476021.1">
    <property type="nucleotide sequence ID" value="NZ_WNKU01000007.1"/>
</dbReference>
<dbReference type="AlphaFoldDB" id="A0A6I3SJ66"/>
<name>A0A6I3SJ66_HELMO</name>
<feature type="transmembrane region" description="Helical" evidence="1">
    <location>
        <begin position="153"/>
        <end position="174"/>
    </location>
</feature>